<comment type="similarity">
    <text evidence="2">Belongs to the CPA3 antiporters (TC 2.A.63) subunit F family.</text>
</comment>
<proteinExistence type="inferred from homology"/>
<dbReference type="InterPro" id="IPR007208">
    <property type="entry name" value="MrpF/PhaF-like"/>
</dbReference>
<comment type="caution">
    <text evidence="10">The sequence shown here is derived from an EMBL/GenBank/DDBJ whole genome shotgun (WGS) entry which is preliminary data.</text>
</comment>
<evidence type="ECO:0000256" key="4">
    <source>
        <dbReference type="ARBA" id="ARBA00022475"/>
    </source>
</evidence>
<evidence type="ECO:0000313" key="10">
    <source>
        <dbReference type="EMBL" id="PWW02184.1"/>
    </source>
</evidence>
<evidence type="ECO:0000256" key="3">
    <source>
        <dbReference type="ARBA" id="ARBA00022448"/>
    </source>
</evidence>
<gene>
    <name evidence="10" type="ORF">DFR52_102852</name>
</gene>
<keyword evidence="3" id="KW-0813">Transport</keyword>
<keyword evidence="7 9" id="KW-0472">Membrane</keyword>
<dbReference type="RefSeq" id="WP_110031889.1">
    <property type="nucleotide sequence ID" value="NZ_QGTR01000002.1"/>
</dbReference>
<reference evidence="10 11" key="1">
    <citation type="submission" date="2018-05" db="EMBL/GenBank/DDBJ databases">
        <title>Genomic Encyclopedia of Type Strains, Phase IV (KMG-IV): sequencing the most valuable type-strain genomes for metagenomic binning, comparative biology and taxonomic classification.</title>
        <authorList>
            <person name="Goeker M."/>
        </authorList>
    </citation>
    <scope>NUCLEOTIDE SEQUENCE [LARGE SCALE GENOMIC DNA]</scope>
    <source>
        <strain evidence="10 11">DSM 16791</strain>
    </source>
</reference>
<dbReference type="AlphaFoldDB" id="A0A317PTN3"/>
<name>A0A317PTN3_9HYPH</name>
<feature type="transmembrane region" description="Helical" evidence="9">
    <location>
        <begin position="64"/>
        <end position="88"/>
    </location>
</feature>
<dbReference type="EMBL" id="QGTR01000002">
    <property type="protein sequence ID" value="PWW02184.1"/>
    <property type="molecule type" value="Genomic_DNA"/>
</dbReference>
<dbReference type="Pfam" id="PF04066">
    <property type="entry name" value="MrpF_PhaF"/>
    <property type="match status" value="1"/>
</dbReference>
<keyword evidence="5 9" id="KW-0812">Transmembrane</keyword>
<evidence type="ECO:0000256" key="8">
    <source>
        <dbReference type="SAM" id="MobiDB-lite"/>
    </source>
</evidence>
<dbReference type="PANTHER" id="PTHR34702">
    <property type="entry name" value="NA(+)/H(+) ANTIPORTER SUBUNIT F1"/>
    <property type="match status" value="1"/>
</dbReference>
<comment type="subcellular location">
    <subcellularLocation>
        <location evidence="1">Cell membrane</location>
        <topology evidence="1">Multi-pass membrane protein</topology>
    </subcellularLocation>
</comment>
<organism evidence="10 11">
    <name type="scientific">Hoeflea marina</name>
    <dbReference type="NCBI Taxonomy" id="274592"/>
    <lineage>
        <taxon>Bacteria</taxon>
        <taxon>Pseudomonadati</taxon>
        <taxon>Pseudomonadota</taxon>
        <taxon>Alphaproteobacteria</taxon>
        <taxon>Hyphomicrobiales</taxon>
        <taxon>Rhizobiaceae</taxon>
        <taxon>Hoeflea</taxon>
    </lineage>
</organism>
<evidence type="ECO:0000256" key="1">
    <source>
        <dbReference type="ARBA" id="ARBA00004651"/>
    </source>
</evidence>
<protein>
    <submittedName>
        <fullName evidence="10">Multicomponent Na+:H+ antiporter subunit F</fullName>
    </submittedName>
</protein>
<dbReference type="OrthoDB" id="9800226at2"/>
<dbReference type="PANTHER" id="PTHR34702:SF1">
    <property type="entry name" value="NA(+)_H(+) ANTIPORTER SUBUNIT F"/>
    <property type="match status" value="1"/>
</dbReference>
<dbReference type="GO" id="GO:0015385">
    <property type="term" value="F:sodium:proton antiporter activity"/>
    <property type="evidence" value="ECO:0007669"/>
    <property type="project" value="TreeGrafter"/>
</dbReference>
<accession>A0A317PTN3</accession>
<sequence length="124" mass="13231">MDPTAILDMAVTIALILLSLSFLLTIFRILRGPTLPDRIVGLDMLVAIAIGFIAVIGIKTRYALYVDIAIALGLVGFLATVAFARFVLSRGKTEDDILTESRNAAQRAAKDARRAAGNNGKGNT</sequence>
<keyword evidence="11" id="KW-1185">Reference proteome</keyword>
<evidence type="ECO:0000256" key="6">
    <source>
        <dbReference type="ARBA" id="ARBA00022989"/>
    </source>
</evidence>
<keyword evidence="4" id="KW-1003">Cell membrane</keyword>
<dbReference type="GO" id="GO:0005886">
    <property type="term" value="C:plasma membrane"/>
    <property type="evidence" value="ECO:0007669"/>
    <property type="project" value="UniProtKB-SubCell"/>
</dbReference>
<dbReference type="Proteomes" id="UP000246352">
    <property type="component" value="Unassembled WGS sequence"/>
</dbReference>
<feature type="transmembrane region" description="Helical" evidence="9">
    <location>
        <begin position="39"/>
        <end position="58"/>
    </location>
</feature>
<feature type="transmembrane region" description="Helical" evidence="9">
    <location>
        <begin position="6"/>
        <end position="27"/>
    </location>
</feature>
<dbReference type="NCBIfam" id="NF009245">
    <property type="entry name" value="PRK12599.1-4"/>
    <property type="match status" value="1"/>
</dbReference>
<evidence type="ECO:0000256" key="9">
    <source>
        <dbReference type="SAM" id="Phobius"/>
    </source>
</evidence>
<evidence type="ECO:0000256" key="7">
    <source>
        <dbReference type="ARBA" id="ARBA00023136"/>
    </source>
</evidence>
<evidence type="ECO:0000313" key="11">
    <source>
        <dbReference type="Proteomes" id="UP000246352"/>
    </source>
</evidence>
<keyword evidence="6 9" id="KW-1133">Transmembrane helix</keyword>
<evidence type="ECO:0000256" key="2">
    <source>
        <dbReference type="ARBA" id="ARBA00009212"/>
    </source>
</evidence>
<evidence type="ECO:0000256" key="5">
    <source>
        <dbReference type="ARBA" id="ARBA00022692"/>
    </source>
</evidence>
<feature type="region of interest" description="Disordered" evidence="8">
    <location>
        <begin position="104"/>
        <end position="124"/>
    </location>
</feature>